<dbReference type="InParanoid" id="A0A194XLX4"/>
<proteinExistence type="predicted"/>
<protein>
    <submittedName>
        <fullName evidence="1">Uncharacterized protein</fullName>
    </submittedName>
</protein>
<dbReference type="KEGG" id="psco:LY89DRAFT_778752"/>
<evidence type="ECO:0000313" key="2">
    <source>
        <dbReference type="Proteomes" id="UP000070700"/>
    </source>
</evidence>
<organism evidence="1 2">
    <name type="scientific">Mollisia scopiformis</name>
    <name type="common">Conifer needle endophyte fungus</name>
    <name type="synonym">Phialocephala scopiformis</name>
    <dbReference type="NCBI Taxonomy" id="149040"/>
    <lineage>
        <taxon>Eukaryota</taxon>
        <taxon>Fungi</taxon>
        <taxon>Dikarya</taxon>
        <taxon>Ascomycota</taxon>
        <taxon>Pezizomycotina</taxon>
        <taxon>Leotiomycetes</taxon>
        <taxon>Helotiales</taxon>
        <taxon>Mollisiaceae</taxon>
        <taxon>Mollisia</taxon>
    </lineage>
</organism>
<accession>A0A194XLX4</accession>
<dbReference type="RefSeq" id="XP_018075491.1">
    <property type="nucleotide sequence ID" value="XM_018222235.1"/>
</dbReference>
<evidence type="ECO:0000313" key="1">
    <source>
        <dbReference type="EMBL" id="KUJ21136.1"/>
    </source>
</evidence>
<gene>
    <name evidence="1" type="ORF">LY89DRAFT_778752</name>
</gene>
<reference evidence="1 2" key="1">
    <citation type="submission" date="2015-10" db="EMBL/GenBank/DDBJ databases">
        <title>Full genome of DAOMC 229536 Phialocephala scopiformis, a fungal endophyte of spruce producing the potent anti-insectan compound rugulosin.</title>
        <authorList>
            <consortium name="DOE Joint Genome Institute"/>
            <person name="Walker A.K."/>
            <person name="Frasz S.L."/>
            <person name="Seifert K.A."/>
            <person name="Miller J.D."/>
            <person name="Mondo S.J."/>
            <person name="Labutti K."/>
            <person name="Lipzen A."/>
            <person name="Dockter R."/>
            <person name="Kennedy M."/>
            <person name="Grigoriev I.V."/>
            <person name="Spatafora J.W."/>
        </authorList>
    </citation>
    <scope>NUCLEOTIDE SEQUENCE [LARGE SCALE GENOMIC DNA]</scope>
    <source>
        <strain evidence="1 2">CBS 120377</strain>
    </source>
</reference>
<dbReference type="OrthoDB" id="5282017at2759"/>
<keyword evidence="2" id="KW-1185">Reference proteome</keyword>
<dbReference type="AlphaFoldDB" id="A0A194XLX4"/>
<dbReference type="GeneID" id="28831961"/>
<dbReference type="EMBL" id="KQ947408">
    <property type="protein sequence ID" value="KUJ21136.1"/>
    <property type="molecule type" value="Genomic_DNA"/>
</dbReference>
<sequence>MKAASFFNLTLGVNSEASEEYFFGASEKHSLQTNWKTFDEQPLSSASFMDLLANTIPLVRAKKFLTSEECKKMLETIRTHQIGEYNTTNVWPRVGQVGITQFDHGPFLVKADMSQQELTNLVDMRSYFEGVEEANSLLRRWKDEAGIDIIGRILTTLQQTTGMPTRIAREGDKEYFAGLMRTVDTGIQVHADYAPYNILLNPVRSSDTLIFDRQWLAPEDDVAWRKAFPRYAHEPGVIEGRAFKAMKPVPGDLTFFNPRGDQMCCVSGRCD</sequence>
<name>A0A194XLX4_MOLSC</name>
<dbReference type="Proteomes" id="UP000070700">
    <property type="component" value="Unassembled WGS sequence"/>
</dbReference>